<dbReference type="SUPFAM" id="SSF55154">
    <property type="entry name" value="CYTH-like phosphatases"/>
    <property type="match status" value="1"/>
</dbReference>
<dbReference type="PROSITE" id="PS51707">
    <property type="entry name" value="CYTH"/>
    <property type="match status" value="1"/>
</dbReference>
<evidence type="ECO:0000313" key="3">
    <source>
        <dbReference type="Proteomes" id="UP000230864"/>
    </source>
</evidence>
<sequence length="210" mass="25131">MLGYFIFYSIITGGLKLFMKEEIEVKFLNIEPREIEKKLKKIGAKKIFDKFYRRRIFDYPDLRLHKKGAWIRIRDEGGKTTLTFKQRLGIKSHDGKINDEGMREIEIEVKGFGETANFLRSIGLKEKFYEENRRIRYKLGEIEFDIDFWPKLKPYLEIEAPSWEEIDKAIDLLEFDAKDKKIFSTYQIYQLAGINEEDYREITFQGLTKK</sequence>
<evidence type="ECO:0000259" key="1">
    <source>
        <dbReference type="PROSITE" id="PS51707"/>
    </source>
</evidence>
<organism evidence="2 3">
    <name type="scientific">Candidatus Nealsonbacteria bacterium CG02_land_8_20_14_3_00_37_10</name>
    <dbReference type="NCBI Taxonomy" id="1974699"/>
    <lineage>
        <taxon>Bacteria</taxon>
        <taxon>Candidatus Nealsoniibacteriota</taxon>
    </lineage>
</organism>
<dbReference type="InterPro" id="IPR023577">
    <property type="entry name" value="CYTH_domain"/>
</dbReference>
<dbReference type="AlphaFoldDB" id="A0A2M7DA98"/>
<proteinExistence type="predicted"/>
<accession>A0A2M7DA98</accession>
<evidence type="ECO:0000313" key="2">
    <source>
        <dbReference type="EMBL" id="PIV45337.1"/>
    </source>
</evidence>
<name>A0A2M7DA98_9BACT</name>
<comment type="caution">
    <text evidence="2">The sequence shown here is derived from an EMBL/GenBank/DDBJ whole genome shotgun (WGS) entry which is preliminary data.</text>
</comment>
<dbReference type="InterPro" id="IPR033469">
    <property type="entry name" value="CYTH-like_dom_sf"/>
</dbReference>
<reference evidence="3" key="1">
    <citation type="submission" date="2017-09" db="EMBL/GenBank/DDBJ databases">
        <title>Depth-based differentiation of microbial function through sediment-hosted aquifers and enrichment of novel symbionts in the deep terrestrial subsurface.</title>
        <authorList>
            <person name="Probst A.J."/>
            <person name="Ladd B."/>
            <person name="Jarett J.K."/>
            <person name="Geller-Mcgrath D.E."/>
            <person name="Sieber C.M.K."/>
            <person name="Emerson J.B."/>
            <person name="Anantharaman K."/>
            <person name="Thomas B.C."/>
            <person name="Malmstrom R."/>
            <person name="Stieglmeier M."/>
            <person name="Klingl A."/>
            <person name="Woyke T."/>
            <person name="Ryan C.M."/>
            <person name="Banfield J.F."/>
        </authorList>
    </citation>
    <scope>NUCLEOTIDE SEQUENCE [LARGE SCALE GENOMIC DNA]</scope>
</reference>
<dbReference type="Pfam" id="PF01928">
    <property type="entry name" value="CYTH"/>
    <property type="match status" value="1"/>
</dbReference>
<dbReference type="EMBL" id="PETZ01000008">
    <property type="protein sequence ID" value="PIV45337.1"/>
    <property type="molecule type" value="Genomic_DNA"/>
</dbReference>
<gene>
    <name evidence="2" type="ORF">COS25_00295</name>
</gene>
<protein>
    <submittedName>
        <fullName evidence="2">Adenylyl cyclase</fullName>
    </submittedName>
</protein>
<dbReference type="Proteomes" id="UP000230864">
    <property type="component" value="Unassembled WGS sequence"/>
</dbReference>
<feature type="domain" description="CYTH" evidence="1">
    <location>
        <begin position="20"/>
        <end position="192"/>
    </location>
</feature>
<dbReference type="Gene3D" id="2.40.320.10">
    <property type="entry name" value="Hypothetical Protein Pfu-838710-001"/>
    <property type="match status" value="1"/>
</dbReference>